<sequence>MMTLTKNVVNCHKLYLNLCDVHHSFTYINHHKVEIEIKKG</sequence>
<protein>
    <submittedName>
        <fullName evidence="1">Uncharacterized protein</fullName>
    </submittedName>
</protein>
<keyword evidence="2" id="KW-1185">Reference proteome</keyword>
<name>D6XSN2_BACIE</name>
<dbReference type="STRING" id="439292.Bsel_1306"/>
<dbReference type="AlphaFoldDB" id="D6XSN2"/>
<gene>
    <name evidence="1" type="ordered locus">Bsel_1306</name>
</gene>
<accession>D6XSN2</accession>
<reference evidence="1" key="1">
    <citation type="submission" date="2009-10" db="EMBL/GenBank/DDBJ databases">
        <title>Complete sequence of Bacillus selenitireducens MLS10.</title>
        <authorList>
            <consortium name="US DOE Joint Genome Institute"/>
            <person name="Lucas S."/>
            <person name="Copeland A."/>
            <person name="Lapidus A."/>
            <person name="Glavina del Rio T."/>
            <person name="Dalin E."/>
            <person name="Tice H."/>
            <person name="Bruce D."/>
            <person name="Goodwin L."/>
            <person name="Pitluck S."/>
            <person name="Sims D."/>
            <person name="Brettin T."/>
            <person name="Detter J.C."/>
            <person name="Han C."/>
            <person name="Larimer F."/>
            <person name="Land M."/>
            <person name="Hauser L."/>
            <person name="Kyrpides N."/>
            <person name="Ovchinnikova G."/>
            <person name="Stolz J."/>
        </authorList>
    </citation>
    <scope>NUCLEOTIDE SEQUENCE [LARGE SCALE GENOMIC DNA]</scope>
    <source>
        <strain evidence="1">MLS10</strain>
    </source>
</reference>
<dbReference type="EMBL" id="CP001791">
    <property type="protein sequence ID" value="ADH98818.1"/>
    <property type="molecule type" value="Genomic_DNA"/>
</dbReference>
<proteinExistence type="predicted"/>
<evidence type="ECO:0000313" key="2">
    <source>
        <dbReference type="Proteomes" id="UP000000271"/>
    </source>
</evidence>
<dbReference type="KEGG" id="bse:Bsel_1306"/>
<organism evidence="1 2">
    <name type="scientific">Bacillus selenitireducens (strain ATCC 700615 / DSM 15326 / MLS10)</name>
    <dbReference type="NCBI Taxonomy" id="439292"/>
    <lineage>
        <taxon>Bacteria</taxon>
        <taxon>Bacillati</taxon>
        <taxon>Bacillota</taxon>
        <taxon>Bacilli</taxon>
        <taxon>Bacillales</taxon>
        <taxon>Bacillaceae</taxon>
        <taxon>Salisediminibacterium</taxon>
    </lineage>
</organism>
<dbReference type="Proteomes" id="UP000000271">
    <property type="component" value="Chromosome"/>
</dbReference>
<evidence type="ECO:0000313" key="1">
    <source>
        <dbReference type="EMBL" id="ADH98818.1"/>
    </source>
</evidence>
<dbReference type="HOGENOM" id="CLU_3284934_0_0_9"/>